<comment type="caution">
    <text evidence="2">The sequence shown here is derived from an EMBL/GenBank/DDBJ whole genome shotgun (WGS) entry which is preliminary data.</text>
</comment>
<accession>A0A5C9A443</accession>
<gene>
    <name evidence="2" type="ORF">FVW59_02025</name>
</gene>
<dbReference type="Pfam" id="PF01370">
    <property type="entry name" value="Epimerase"/>
    <property type="match status" value="1"/>
</dbReference>
<name>A0A5C9A443_9GAMM</name>
<evidence type="ECO:0000313" key="2">
    <source>
        <dbReference type="EMBL" id="TXS94712.1"/>
    </source>
</evidence>
<dbReference type="GO" id="GO:0004029">
    <property type="term" value="F:aldehyde dehydrogenase (NAD+) activity"/>
    <property type="evidence" value="ECO:0007669"/>
    <property type="project" value="TreeGrafter"/>
</dbReference>
<evidence type="ECO:0000313" key="3">
    <source>
        <dbReference type="Proteomes" id="UP000321933"/>
    </source>
</evidence>
<dbReference type="Proteomes" id="UP000321933">
    <property type="component" value="Unassembled WGS sequence"/>
</dbReference>
<reference evidence="2 3" key="1">
    <citation type="submission" date="2019-08" db="EMBL/GenBank/DDBJ databases">
        <title>Parahaliea maris sp. nov., isolated from the surface seawater.</title>
        <authorList>
            <person name="Liu Y."/>
        </authorList>
    </citation>
    <scope>NUCLEOTIDE SEQUENCE [LARGE SCALE GENOMIC DNA]</scope>
    <source>
        <strain evidence="2 3">S2-26</strain>
    </source>
</reference>
<dbReference type="InterPro" id="IPR001509">
    <property type="entry name" value="Epimerase_deHydtase"/>
</dbReference>
<dbReference type="PANTHER" id="PTHR48079:SF6">
    <property type="entry name" value="NAD(P)-BINDING DOMAIN-CONTAINING PROTEIN-RELATED"/>
    <property type="match status" value="1"/>
</dbReference>
<dbReference type="PANTHER" id="PTHR48079">
    <property type="entry name" value="PROTEIN YEEZ"/>
    <property type="match status" value="1"/>
</dbReference>
<dbReference type="EMBL" id="VRYZ01000001">
    <property type="protein sequence ID" value="TXS94712.1"/>
    <property type="molecule type" value="Genomic_DNA"/>
</dbReference>
<sequence length="303" mass="32098">MKVLVIGGSGLIGGDAALHLARLGHDVTIMSRKPPQAPALAALPFLAGDYINDDLGDGRLQGFDALVFSAAADIRNVPMDGSKTPEEVYREANDIAVPRALEAARDAGIGKVVYIGTFYPHVAAHRIGECPYVTSRANTDKAVRALNSDSFQVCTLDLPFVLGHIPGTEVPHIGALVAYAAGHIPDMPVFAPKGGTNHITSQSVAQAVAGALENGEGGKAYLIGDENLSWKDYLEQWFAAAGNPVELEVRDDIDHPLLPNVIMFAGAGATVSYDTPAEIRERLGNYDTGQISDKIREIVAAYS</sequence>
<feature type="domain" description="NAD-dependent epimerase/dehydratase" evidence="1">
    <location>
        <begin position="3"/>
        <end position="224"/>
    </location>
</feature>
<dbReference type="InterPro" id="IPR051783">
    <property type="entry name" value="NAD(P)-dependent_oxidoreduct"/>
</dbReference>
<dbReference type="Gene3D" id="3.40.50.720">
    <property type="entry name" value="NAD(P)-binding Rossmann-like Domain"/>
    <property type="match status" value="1"/>
</dbReference>
<dbReference type="AlphaFoldDB" id="A0A5C9A443"/>
<dbReference type="OrthoDB" id="5723970at2"/>
<dbReference type="SUPFAM" id="SSF51735">
    <property type="entry name" value="NAD(P)-binding Rossmann-fold domains"/>
    <property type="match status" value="1"/>
</dbReference>
<proteinExistence type="predicted"/>
<dbReference type="InterPro" id="IPR036291">
    <property type="entry name" value="NAD(P)-bd_dom_sf"/>
</dbReference>
<organism evidence="2 3">
    <name type="scientific">Parahaliea aestuarii</name>
    <dbReference type="NCBI Taxonomy" id="1852021"/>
    <lineage>
        <taxon>Bacteria</taxon>
        <taxon>Pseudomonadati</taxon>
        <taxon>Pseudomonadota</taxon>
        <taxon>Gammaproteobacteria</taxon>
        <taxon>Cellvibrionales</taxon>
        <taxon>Halieaceae</taxon>
        <taxon>Parahaliea</taxon>
    </lineage>
</organism>
<dbReference type="RefSeq" id="WP_148062554.1">
    <property type="nucleotide sequence ID" value="NZ_VRYZ01000001.1"/>
</dbReference>
<evidence type="ECO:0000259" key="1">
    <source>
        <dbReference type="Pfam" id="PF01370"/>
    </source>
</evidence>
<dbReference type="GO" id="GO:0005737">
    <property type="term" value="C:cytoplasm"/>
    <property type="evidence" value="ECO:0007669"/>
    <property type="project" value="TreeGrafter"/>
</dbReference>
<protein>
    <submittedName>
        <fullName evidence="2">NAD-dependent epimerase/dehydratase family protein</fullName>
    </submittedName>
</protein>
<keyword evidence="3" id="KW-1185">Reference proteome</keyword>